<dbReference type="Pfam" id="PF00378">
    <property type="entry name" value="ECH_1"/>
    <property type="match status" value="1"/>
</dbReference>
<organism evidence="13 14">
    <name type="scientific">Klenkia terrae</name>
    <dbReference type="NCBI Taxonomy" id="1052259"/>
    <lineage>
        <taxon>Bacteria</taxon>
        <taxon>Bacillati</taxon>
        <taxon>Actinomycetota</taxon>
        <taxon>Actinomycetes</taxon>
        <taxon>Geodermatophilales</taxon>
        <taxon>Geodermatophilaceae</taxon>
        <taxon>Klenkia</taxon>
    </lineage>
</organism>
<dbReference type="CDD" id="cd06558">
    <property type="entry name" value="crotonase-like"/>
    <property type="match status" value="1"/>
</dbReference>
<comment type="pathway">
    <text evidence="1">Lipid metabolism; fatty acid beta-oxidation.</text>
</comment>
<evidence type="ECO:0000256" key="2">
    <source>
        <dbReference type="ARBA" id="ARBA00007005"/>
    </source>
</evidence>
<dbReference type="RefSeq" id="WP_336392593.1">
    <property type="nucleotide sequence ID" value="NZ_JBAPLV010000021.1"/>
</dbReference>
<gene>
    <name evidence="13" type="ORF">UXQ13_17330</name>
</gene>
<dbReference type="Gene3D" id="3.90.226.10">
    <property type="entry name" value="2-enoyl-CoA Hydratase, Chain A, domain 1"/>
    <property type="match status" value="1"/>
</dbReference>
<reference evidence="13 14" key="1">
    <citation type="submission" date="2024-03" db="EMBL/GenBank/DDBJ databases">
        <title>Draft genome sequence of Klenkia terrae.</title>
        <authorList>
            <person name="Duangmal K."/>
            <person name="Chantavorakit T."/>
        </authorList>
    </citation>
    <scope>NUCLEOTIDE SEQUENCE [LARGE SCALE GENOMIC DNA]</scope>
    <source>
        <strain evidence="13 14">JCM 17786</strain>
    </source>
</reference>
<dbReference type="Pfam" id="PF00725">
    <property type="entry name" value="3HCDH"/>
    <property type="match status" value="1"/>
</dbReference>
<evidence type="ECO:0000256" key="3">
    <source>
        <dbReference type="ARBA" id="ARBA00022832"/>
    </source>
</evidence>
<accession>A0ABU8E9B6</accession>
<comment type="catalytic activity">
    <reaction evidence="10">
        <text>a (3S)-3-hydroxyacyl-CoA + NAD(+) = a 3-oxoacyl-CoA + NADH + H(+)</text>
        <dbReference type="Rhea" id="RHEA:22432"/>
        <dbReference type="ChEBI" id="CHEBI:15378"/>
        <dbReference type="ChEBI" id="CHEBI:57318"/>
        <dbReference type="ChEBI" id="CHEBI:57540"/>
        <dbReference type="ChEBI" id="CHEBI:57945"/>
        <dbReference type="ChEBI" id="CHEBI:90726"/>
        <dbReference type="EC" id="1.1.1.35"/>
    </reaction>
</comment>
<evidence type="ECO:0000259" key="11">
    <source>
        <dbReference type="Pfam" id="PF00725"/>
    </source>
</evidence>
<dbReference type="InterPro" id="IPR008927">
    <property type="entry name" value="6-PGluconate_DH-like_C_sf"/>
</dbReference>
<evidence type="ECO:0000256" key="5">
    <source>
        <dbReference type="ARBA" id="ARBA00023002"/>
    </source>
</evidence>
<dbReference type="InterPro" id="IPR006108">
    <property type="entry name" value="3HC_DH_C"/>
</dbReference>
<dbReference type="InterPro" id="IPR006176">
    <property type="entry name" value="3-OHacyl-CoA_DH_NAD-bd"/>
</dbReference>
<sequence length="672" mass="70379">MSEQFPDEVVTQALTRLVTLPGVDKPLALITLDNGHDHTRPSTFGPGGLASLDAALDAALDADVAGIAITGKPFVFAVGADLSGVPRISSRDDALEIARQGHRVFARLRDAAVPTFAFVNGAALGGGLELALHAQHRTISGGAFVAFPEVFLGLVPGWGGTQLLPDLIGIDAAVSVIVENALSQNRMTSGPRAAKLGIADAVFEPADFLERSLEWAAGVLTGAVAVDRRPVDRGAWDDAITRARQVVAARTRNASPAAVRAVDLLELARDASFADGTAAEDEALADLIMTPELRASLYAFDLTQKRAKRPAGAPDKALARPVTKVGVVGAGLMASQLALLLLRKLQVPVVLTDVDQARVDRGVGWVHGELEKLAGKGRLSPDALNRLKGLVSGSLEKSAFADADLVVEAVFEELSVKKQVFAEVEAVVSAQCVLATNTSALSITEMAADLQHPERVVGMHFFNPVAVLPLLEVVRAGATDDATLATAFAVGKQLGKSCVLVANAPAFVVNRLLTRFLGEVTAAVDAGTPVDVAERALDPLGLPMTPFELLSLVGPAVALHVAERMHEAFPDRFGVGTGLRRTVELGKTTVFSEPGVVDPELADAFTSTGTGPTAEELRASAERAMAEEITLMLDEGVVQAVEDVDLAMLLGAGWPFWLGGISPYLRRTGALA</sequence>
<dbReference type="Gene3D" id="3.40.50.720">
    <property type="entry name" value="NAD(P)-binding Rossmann-like Domain"/>
    <property type="match status" value="1"/>
</dbReference>
<keyword evidence="4" id="KW-0442">Lipid degradation</keyword>
<evidence type="ECO:0000313" key="13">
    <source>
        <dbReference type="EMBL" id="MEI4280238.1"/>
    </source>
</evidence>
<comment type="caution">
    <text evidence="13">The sequence shown here is derived from an EMBL/GenBank/DDBJ whole genome shotgun (WGS) entry which is preliminary data.</text>
</comment>
<evidence type="ECO:0000256" key="4">
    <source>
        <dbReference type="ARBA" id="ARBA00022963"/>
    </source>
</evidence>
<keyword evidence="6" id="KW-0520">NAD</keyword>
<evidence type="ECO:0000256" key="8">
    <source>
        <dbReference type="ARBA" id="ARBA00023239"/>
    </source>
</evidence>
<dbReference type="InterPro" id="IPR036291">
    <property type="entry name" value="NAD(P)-bd_dom_sf"/>
</dbReference>
<evidence type="ECO:0000256" key="9">
    <source>
        <dbReference type="ARBA" id="ARBA00023268"/>
    </source>
</evidence>
<evidence type="ECO:0000259" key="12">
    <source>
        <dbReference type="Pfam" id="PF02737"/>
    </source>
</evidence>
<protein>
    <submittedName>
        <fullName evidence="13">3-hydroxyacyl-CoA dehydrogenase NAD-binding domain-containing protein</fullName>
    </submittedName>
</protein>
<dbReference type="InterPro" id="IPR001753">
    <property type="entry name" value="Enoyl-CoA_hydra/iso"/>
</dbReference>
<keyword evidence="7" id="KW-0443">Lipid metabolism</keyword>
<comment type="similarity">
    <text evidence="2">In the central section; belongs to the 3-hydroxyacyl-CoA dehydrogenase family.</text>
</comment>
<keyword evidence="5" id="KW-0560">Oxidoreductase</keyword>
<dbReference type="Pfam" id="PF02737">
    <property type="entry name" value="3HCDH_N"/>
    <property type="match status" value="1"/>
</dbReference>
<evidence type="ECO:0000256" key="7">
    <source>
        <dbReference type="ARBA" id="ARBA00023098"/>
    </source>
</evidence>
<keyword evidence="9" id="KW-0511">Multifunctional enzyme</keyword>
<name>A0ABU8E9B6_9ACTN</name>
<proteinExistence type="inferred from homology"/>
<dbReference type="PANTHER" id="PTHR43612">
    <property type="entry name" value="TRIFUNCTIONAL ENZYME SUBUNIT ALPHA"/>
    <property type="match status" value="1"/>
</dbReference>
<keyword evidence="8" id="KW-0456">Lyase</keyword>
<feature type="domain" description="3-hydroxyacyl-CoA dehydrogenase NAD binding" evidence="12">
    <location>
        <begin position="324"/>
        <end position="502"/>
    </location>
</feature>
<dbReference type="EMBL" id="JBAPLV010000021">
    <property type="protein sequence ID" value="MEI4280238.1"/>
    <property type="molecule type" value="Genomic_DNA"/>
</dbReference>
<feature type="domain" description="3-hydroxyacyl-CoA dehydrogenase C-terminal" evidence="11">
    <location>
        <begin position="507"/>
        <end position="590"/>
    </location>
</feature>
<dbReference type="PANTHER" id="PTHR43612:SF3">
    <property type="entry name" value="TRIFUNCTIONAL ENZYME SUBUNIT ALPHA, MITOCHONDRIAL"/>
    <property type="match status" value="1"/>
</dbReference>
<evidence type="ECO:0000256" key="1">
    <source>
        <dbReference type="ARBA" id="ARBA00005005"/>
    </source>
</evidence>
<keyword evidence="3" id="KW-0276">Fatty acid metabolism</keyword>
<evidence type="ECO:0000313" key="14">
    <source>
        <dbReference type="Proteomes" id="UP001373496"/>
    </source>
</evidence>
<dbReference type="SUPFAM" id="SSF48179">
    <property type="entry name" value="6-phosphogluconate dehydrogenase C-terminal domain-like"/>
    <property type="match status" value="2"/>
</dbReference>
<dbReference type="SUPFAM" id="SSF51735">
    <property type="entry name" value="NAD(P)-binding Rossmann-fold domains"/>
    <property type="match status" value="1"/>
</dbReference>
<evidence type="ECO:0000256" key="6">
    <source>
        <dbReference type="ARBA" id="ARBA00023027"/>
    </source>
</evidence>
<dbReference type="Gene3D" id="1.10.1040.50">
    <property type="match status" value="1"/>
</dbReference>
<dbReference type="InterPro" id="IPR029045">
    <property type="entry name" value="ClpP/crotonase-like_dom_sf"/>
</dbReference>
<dbReference type="InterPro" id="IPR050136">
    <property type="entry name" value="FA_oxidation_alpha_subunit"/>
</dbReference>
<keyword evidence="14" id="KW-1185">Reference proteome</keyword>
<dbReference type="Proteomes" id="UP001373496">
    <property type="component" value="Unassembled WGS sequence"/>
</dbReference>
<dbReference type="SUPFAM" id="SSF52096">
    <property type="entry name" value="ClpP/crotonase"/>
    <property type="match status" value="1"/>
</dbReference>
<evidence type="ECO:0000256" key="10">
    <source>
        <dbReference type="ARBA" id="ARBA00049556"/>
    </source>
</evidence>